<dbReference type="STRING" id="142842.SAMN02745118_00119"/>
<evidence type="ECO:0000256" key="1">
    <source>
        <dbReference type="SAM" id="Phobius"/>
    </source>
</evidence>
<protein>
    <submittedName>
        <fullName evidence="3">HPP family protein</fullName>
    </submittedName>
</protein>
<gene>
    <name evidence="3" type="ORF">SAMN02745118_00119</name>
</gene>
<dbReference type="RefSeq" id="WP_078808655.1">
    <property type="nucleotide sequence ID" value="NZ_FUWM01000003.1"/>
</dbReference>
<dbReference type="PANTHER" id="PTHR33741:SF5">
    <property type="entry name" value="TRANSMEMBRANE PROTEIN DDB_G0269096-RELATED"/>
    <property type="match status" value="1"/>
</dbReference>
<dbReference type="InterPro" id="IPR058581">
    <property type="entry name" value="TM_HPP"/>
</dbReference>
<keyword evidence="1" id="KW-0472">Membrane</keyword>
<keyword evidence="4" id="KW-1185">Reference proteome</keyword>
<sequence length="179" mass="19434">MLRKILSANNYQRSYTSQFTNKLKNLLVNIKLSELFWSFIGSFIGIGAITYLTFSHDVALLAPSFGASAVLIYGACKVPMAQPKNVIGGHVISALTGIIIYQSLGLSWLSITLGVSLAIVFMSITNTAHPPGGATAFIAIYTKQNFIFILKPILIGALILVITGLLTNYFSSNRQYPNI</sequence>
<organism evidence="3 4">
    <name type="scientific">Selenihalanaerobacter shriftii</name>
    <dbReference type="NCBI Taxonomy" id="142842"/>
    <lineage>
        <taxon>Bacteria</taxon>
        <taxon>Bacillati</taxon>
        <taxon>Bacillota</taxon>
        <taxon>Clostridia</taxon>
        <taxon>Halanaerobiales</taxon>
        <taxon>Halobacteroidaceae</taxon>
        <taxon>Selenihalanaerobacter</taxon>
    </lineage>
</organism>
<feature type="transmembrane region" description="Helical" evidence="1">
    <location>
        <begin position="32"/>
        <end position="52"/>
    </location>
</feature>
<dbReference type="Proteomes" id="UP000190625">
    <property type="component" value="Unassembled WGS sequence"/>
</dbReference>
<dbReference type="PANTHER" id="PTHR33741">
    <property type="entry name" value="TRANSMEMBRANE PROTEIN DDB_G0269096-RELATED"/>
    <property type="match status" value="1"/>
</dbReference>
<feature type="transmembrane region" description="Helical" evidence="1">
    <location>
        <begin position="146"/>
        <end position="170"/>
    </location>
</feature>
<reference evidence="4" key="1">
    <citation type="submission" date="2017-02" db="EMBL/GenBank/DDBJ databases">
        <authorList>
            <person name="Varghese N."/>
            <person name="Submissions S."/>
        </authorList>
    </citation>
    <scope>NUCLEOTIDE SEQUENCE [LARGE SCALE GENOMIC DNA]</scope>
    <source>
        <strain evidence="4">ATCC BAA-73</strain>
    </source>
</reference>
<name>A0A1T4JKV1_9FIRM</name>
<dbReference type="EMBL" id="FUWM01000003">
    <property type="protein sequence ID" value="SJZ30768.1"/>
    <property type="molecule type" value="Genomic_DNA"/>
</dbReference>
<evidence type="ECO:0000313" key="3">
    <source>
        <dbReference type="EMBL" id="SJZ30768.1"/>
    </source>
</evidence>
<keyword evidence="1" id="KW-1133">Transmembrane helix</keyword>
<dbReference type="OrthoDB" id="9811720at2"/>
<feature type="transmembrane region" description="Helical" evidence="1">
    <location>
        <begin position="58"/>
        <end position="76"/>
    </location>
</feature>
<evidence type="ECO:0000313" key="4">
    <source>
        <dbReference type="Proteomes" id="UP000190625"/>
    </source>
</evidence>
<keyword evidence="1" id="KW-0812">Transmembrane</keyword>
<proteinExistence type="predicted"/>
<dbReference type="InterPro" id="IPR007065">
    <property type="entry name" value="HPP"/>
</dbReference>
<feature type="domain" description="HPP transmembrane region" evidence="2">
    <location>
        <begin position="30"/>
        <end position="177"/>
    </location>
</feature>
<feature type="transmembrane region" description="Helical" evidence="1">
    <location>
        <begin position="85"/>
        <end position="102"/>
    </location>
</feature>
<dbReference type="Pfam" id="PF04982">
    <property type="entry name" value="TM_HPP"/>
    <property type="match status" value="1"/>
</dbReference>
<dbReference type="AlphaFoldDB" id="A0A1T4JKV1"/>
<accession>A0A1T4JKV1</accession>
<evidence type="ECO:0000259" key="2">
    <source>
        <dbReference type="Pfam" id="PF04982"/>
    </source>
</evidence>